<evidence type="ECO:0000313" key="3">
    <source>
        <dbReference type="Proteomes" id="UP000015105"/>
    </source>
</evidence>
<evidence type="ECO:0000256" key="1">
    <source>
        <dbReference type="SAM" id="MobiDB-lite"/>
    </source>
</evidence>
<dbReference type="Gramene" id="AET5Gv20229600.1">
    <property type="protein sequence ID" value="AET5Gv20229600.1"/>
    <property type="gene ID" value="AET5Gv20229600"/>
</dbReference>
<evidence type="ECO:0000313" key="2">
    <source>
        <dbReference type="EnsemblPlants" id="AET5Gv20229600.1"/>
    </source>
</evidence>
<proteinExistence type="predicted"/>
<reference evidence="3" key="1">
    <citation type="journal article" date="2014" name="Science">
        <title>Ancient hybridizations among the ancestral genomes of bread wheat.</title>
        <authorList>
            <consortium name="International Wheat Genome Sequencing Consortium,"/>
            <person name="Marcussen T."/>
            <person name="Sandve S.R."/>
            <person name="Heier L."/>
            <person name="Spannagl M."/>
            <person name="Pfeifer M."/>
            <person name="Jakobsen K.S."/>
            <person name="Wulff B.B."/>
            <person name="Steuernagel B."/>
            <person name="Mayer K.F."/>
            <person name="Olsen O.A."/>
        </authorList>
    </citation>
    <scope>NUCLEOTIDE SEQUENCE [LARGE SCALE GENOMIC DNA]</scope>
    <source>
        <strain evidence="3">cv. AL8/78</strain>
    </source>
</reference>
<reference evidence="2" key="4">
    <citation type="submission" date="2019-03" db="UniProtKB">
        <authorList>
            <consortium name="EnsemblPlants"/>
        </authorList>
    </citation>
    <scope>IDENTIFICATION</scope>
</reference>
<name>A0A453JXS2_AEGTS</name>
<feature type="region of interest" description="Disordered" evidence="1">
    <location>
        <begin position="19"/>
        <end position="52"/>
    </location>
</feature>
<organism evidence="2 3">
    <name type="scientific">Aegilops tauschii subsp. strangulata</name>
    <name type="common">Goatgrass</name>
    <dbReference type="NCBI Taxonomy" id="200361"/>
    <lineage>
        <taxon>Eukaryota</taxon>
        <taxon>Viridiplantae</taxon>
        <taxon>Streptophyta</taxon>
        <taxon>Embryophyta</taxon>
        <taxon>Tracheophyta</taxon>
        <taxon>Spermatophyta</taxon>
        <taxon>Magnoliopsida</taxon>
        <taxon>Liliopsida</taxon>
        <taxon>Poales</taxon>
        <taxon>Poaceae</taxon>
        <taxon>BOP clade</taxon>
        <taxon>Pooideae</taxon>
        <taxon>Triticodae</taxon>
        <taxon>Triticeae</taxon>
        <taxon>Triticinae</taxon>
        <taxon>Aegilops</taxon>
    </lineage>
</organism>
<dbReference type="Proteomes" id="UP000015105">
    <property type="component" value="Chromosome 5D"/>
</dbReference>
<reference evidence="2" key="5">
    <citation type="journal article" date="2021" name="G3 (Bethesda)">
        <title>Aegilops tauschii genome assembly Aet v5.0 features greater sequence contiguity and improved annotation.</title>
        <authorList>
            <person name="Wang L."/>
            <person name="Zhu T."/>
            <person name="Rodriguez J.C."/>
            <person name="Deal K.R."/>
            <person name="Dubcovsky J."/>
            <person name="McGuire P.E."/>
            <person name="Lux T."/>
            <person name="Spannagl M."/>
            <person name="Mayer K.F.X."/>
            <person name="Baldrich P."/>
            <person name="Meyers B.C."/>
            <person name="Huo N."/>
            <person name="Gu Y.Q."/>
            <person name="Zhou H."/>
            <person name="Devos K.M."/>
            <person name="Bennetzen J.L."/>
            <person name="Unver T."/>
            <person name="Budak H."/>
            <person name="Gulick P.J."/>
            <person name="Galiba G."/>
            <person name="Kalapos B."/>
            <person name="Nelson D.R."/>
            <person name="Li P."/>
            <person name="You F.M."/>
            <person name="Luo M.C."/>
            <person name="Dvorak J."/>
        </authorList>
    </citation>
    <scope>NUCLEOTIDE SEQUENCE [LARGE SCALE GENOMIC DNA]</scope>
    <source>
        <strain evidence="2">cv. AL8/78</strain>
    </source>
</reference>
<reference evidence="3" key="2">
    <citation type="journal article" date="2017" name="Nat. Plants">
        <title>The Aegilops tauschii genome reveals multiple impacts of transposons.</title>
        <authorList>
            <person name="Zhao G."/>
            <person name="Zou C."/>
            <person name="Li K."/>
            <person name="Wang K."/>
            <person name="Li T."/>
            <person name="Gao L."/>
            <person name="Zhang X."/>
            <person name="Wang H."/>
            <person name="Yang Z."/>
            <person name="Liu X."/>
            <person name="Jiang W."/>
            <person name="Mao L."/>
            <person name="Kong X."/>
            <person name="Jiao Y."/>
            <person name="Jia J."/>
        </authorList>
    </citation>
    <scope>NUCLEOTIDE SEQUENCE [LARGE SCALE GENOMIC DNA]</scope>
    <source>
        <strain evidence="3">cv. AL8/78</strain>
    </source>
</reference>
<accession>A0A453JXS2</accession>
<dbReference type="AlphaFoldDB" id="A0A453JXS2"/>
<sequence>LNGHVCVTYNLSILSAPTSVRPPRRATQPLHSPPRCVHNHHPARRTDGSQLATPVARRLQLDSILCREAKKIKVEPSERSRALPRPMHPLVGALLVG</sequence>
<keyword evidence="3" id="KW-1185">Reference proteome</keyword>
<reference evidence="2" key="3">
    <citation type="journal article" date="2017" name="Nature">
        <title>Genome sequence of the progenitor of the wheat D genome Aegilops tauschii.</title>
        <authorList>
            <person name="Luo M.C."/>
            <person name="Gu Y.Q."/>
            <person name="Puiu D."/>
            <person name="Wang H."/>
            <person name="Twardziok S.O."/>
            <person name="Deal K.R."/>
            <person name="Huo N."/>
            <person name="Zhu T."/>
            <person name="Wang L."/>
            <person name="Wang Y."/>
            <person name="McGuire P.E."/>
            <person name="Liu S."/>
            <person name="Long H."/>
            <person name="Ramasamy R.K."/>
            <person name="Rodriguez J.C."/>
            <person name="Van S.L."/>
            <person name="Yuan L."/>
            <person name="Wang Z."/>
            <person name="Xia Z."/>
            <person name="Xiao L."/>
            <person name="Anderson O.D."/>
            <person name="Ouyang S."/>
            <person name="Liang Y."/>
            <person name="Zimin A.V."/>
            <person name="Pertea G."/>
            <person name="Qi P."/>
            <person name="Bennetzen J.L."/>
            <person name="Dai X."/>
            <person name="Dawson M.W."/>
            <person name="Muller H.G."/>
            <person name="Kugler K."/>
            <person name="Rivarola-Duarte L."/>
            <person name="Spannagl M."/>
            <person name="Mayer K.F.X."/>
            <person name="Lu F.H."/>
            <person name="Bevan M.W."/>
            <person name="Leroy P."/>
            <person name="Li P."/>
            <person name="You F.M."/>
            <person name="Sun Q."/>
            <person name="Liu Z."/>
            <person name="Lyons E."/>
            <person name="Wicker T."/>
            <person name="Salzberg S.L."/>
            <person name="Devos K.M."/>
            <person name="Dvorak J."/>
        </authorList>
    </citation>
    <scope>NUCLEOTIDE SEQUENCE [LARGE SCALE GENOMIC DNA]</scope>
    <source>
        <strain evidence="2">cv. AL8/78</strain>
    </source>
</reference>
<protein>
    <submittedName>
        <fullName evidence="2">Uncharacterized protein</fullName>
    </submittedName>
</protein>
<dbReference type="EnsemblPlants" id="AET5Gv20229600.1">
    <property type="protein sequence ID" value="AET5Gv20229600.1"/>
    <property type="gene ID" value="AET5Gv20229600"/>
</dbReference>